<keyword evidence="2" id="KW-0812">Transmembrane</keyword>
<evidence type="ECO:0000256" key="1">
    <source>
        <dbReference type="ARBA" id="ARBA00004167"/>
    </source>
</evidence>
<evidence type="ECO:0000256" key="6">
    <source>
        <dbReference type="ARBA" id="ARBA00023136"/>
    </source>
</evidence>
<keyword evidence="8" id="KW-0503">Monooxygenase</keyword>
<reference evidence="10" key="1">
    <citation type="journal article" date="2020" name="Nat. Commun.">
        <title>Genome assembly of wild tea tree DASZ reveals pedigree and selection history of tea varieties.</title>
        <authorList>
            <person name="Zhang W."/>
            <person name="Zhang Y."/>
            <person name="Qiu H."/>
            <person name="Guo Y."/>
            <person name="Wan H."/>
            <person name="Zhang X."/>
            <person name="Scossa F."/>
            <person name="Alseekh S."/>
            <person name="Zhang Q."/>
            <person name="Wang P."/>
            <person name="Xu L."/>
            <person name="Schmidt M.H."/>
            <person name="Jia X."/>
            <person name="Li D."/>
            <person name="Zhu A."/>
            <person name="Guo F."/>
            <person name="Chen W."/>
            <person name="Ni D."/>
            <person name="Usadel B."/>
            <person name="Fernie A.R."/>
            <person name="Wen W."/>
        </authorList>
    </citation>
    <scope>NUCLEOTIDE SEQUENCE [LARGE SCALE GENOMIC DNA]</scope>
    <source>
        <strain evidence="10">cv. G240</strain>
    </source>
</reference>
<comment type="cofactor">
    <cofactor evidence="7">
        <name>heme</name>
        <dbReference type="ChEBI" id="CHEBI:30413"/>
    </cofactor>
</comment>
<evidence type="ECO:0000313" key="9">
    <source>
        <dbReference type="EMBL" id="KAF5955537.1"/>
    </source>
</evidence>
<keyword evidence="4" id="KW-1133">Transmembrane helix</keyword>
<keyword evidence="10" id="KW-1185">Reference proteome</keyword>
<keyword evidence="7 8" id="KW-0349">Heme</keyword>
<dbReference type="Proteomes" id="UP000593564">
    <property type="component" value="Unassembled WGS sequence"/>
</dbReference>
<dbReference type="GO" id="GO:0016020">
    <property type="term" value="C:membrane"/>
    <property type="evidence" value="ECO:0007669"/>
    <property type="project" value="UniProtKB-SubCell"/>
</dbReference>
<dbReference type="InterPro" id="IPR017972">
    <property type="entry name" value="Cyt_P450_CS"/>
</dbReference>
<proteinExistence type="inferred from homology"/>
<dbReference type="GO" id="GO:0005506">
    <property type="term" value="F:iron ion binding"/>
    <property type="evidence" value="ECO:0007669"/>
    <property type="project" value="InterPro"/>
</dbReference>
<dbReference type="EMBL" id="JACBKZ010000003">
    <property type="protein sequence ID" value="KAF5955537.1"/>
    <property type="molecule type" value="Genomic_DNA"/>
</dbReference>
<evidence type="ECO:0000256" key="5">
    <source>
        <dbReference type="ARBA" id="ARBA00023002"/>
    </source>
</evidence>
<dbReference type="PANTHER" id="PTHR24298">
    <property type="entry name" value="FLAVONOID 3'-MONOOXYGENASE-RELATED"/>
    <property type="match status" value="1"/>
</dbReference>
<dbReference type="GO" id="GO:0016709">
    <property type="term" value="F:oxidoreductase activity, acting on paired donors, with incorporation or reduction of molecular oxygen, NAD(P)H as one donor, and incorporation of one atom of oxygen"/>
    <property type="evidence" value="ECO:0007669"/>
    <property type="project" value="TreeGrafter"/>
</dbReference>
<accession>A0A7J7HT23</accession>
<dbReference type="GO" id="GO:0020037">
    <property type="term" value="F:heme binding"/>
    <property type="evidence" value="ECO:0007669"/>
    <property type="project" value="InterPro"/>
</dbReference>
<dbReference type="InterPro" id="IPR001128">
    <property type="entry name" value="Cyt_P450"/>
</dbReference>
<dbReference type="PRINTS" id="PR00463">
    <property type="entry name" value="EP450I"/>
</dbReference>
<evidence type="ECO:0000256" key="7">
    <source>
        <dbReference type="PIRSR" id="PIRSR602401-1"/>
    </source>
</evidence>
<evidence type="ECO:0000256" key="2">
    <source>
        <dbReference type="ARBA" id="ARBA00022692"/>
    </source>
</evidence>
<protein>
    <recommendedName>
        <fullName evidence="11">Cytochrome P450</fullName>
    </recommendedName>
</protein>
<keyword evidence="7 8" id="KW-0408">Iron</keyword>
<dbReference type="InterPro" id="IPR002401">
    <property type="entry name" value="Cyt_P450_E_grp-I"/>
</dbReference>
<keyword evidence="5 8" id="KW-0560">Oxidoreductase</keyword>
<name>A0A7J7HT23_CAMSI</name>
<evidence type="ECO:0000256" key="3">
    <source>
        <dbReference type="ARBA" id="ARBA00022723"/>
    </source>
</evidence>
<comment type="caution">
    <text evidence="9">The sequence shown here is derived from an EMBL/GenBank/DDBJ whole genome shotgun (WGS) entry which is preliminary data.</text>
</comment>
<dbReference type="Gene3D" id="1.10.630.10">
    <property type="entry name" value="Cytochrome P450"/>
    <property type="match status" value="1"/>
</dbReference>
<dbReference type="SUPFAM" id="SSF48264">
    <property type="entry name" value="Cytochrome P450"/>
    <property type="match status" value="1"/>
</dbReference>
<dbReference type="Pfam" id="PF00067">
    <property type="entry name" value="p450"/>
    <property type="match status" value="1"/>
</dbReference>
<comment type="subcellular location">
    <subcellularLocation>
        <location evidence="1">Membrane</location>
        <topology evidence="1">Single-pass membrane protein</topology>
    </subcellularLocation>
</comment>
<evidence type="ECO:0000256" key="8">
    <source>
        <dbReference type="RuleBase" id="RU000461"/>
    </source>
</evidence>
<gene>
    <name evidence="9" type="ORF">HYC85_008393</name>
</gene>
<sequence length="118" mass="13663">MEDQHILLPNRDGLEIALLGDLKYLAVRLLVNALDMHRDPKVWEELDKFKPERFKGEREGFKFFPFGIGRRACPGANMGVRAISLALGSLIQCFELQEVREKKKARSEIQNLRSRLRL</sequence>
<dbReference type="PANTHER" id="PTHR24298:SF901">
    <property type="entry name" value="CYTOCHROME P450, FAMILY 81, SUBFAMILY D, POLYPEPTIDE 8"/>
    <property type="match status" value="1"/>
</dbReference>
<organism evidence="9 10">
    <name type="scientific">Camellia sinensis</name>
    <name type="common">Tea plant</name>
    <name type="synonym">Thea sinensis</name>
    <dbReference type="NCBI Taxonomy" id="4442"/>
    <lineage>
        <taxon>Eukaryota</taxon>
        <taxon>Viridiplantae</taxon>
        <taxon>Streptophyta</taxon>
        <taxon>Embryophyta</taxon>
        <taxon>Tracheophyta</taxon>
        <taxon>Spermatophyta</taxon>
        <taxon>Magnoliopsida</taxon>
        <taxon>eudicotyledons</taxon>
        <taxon>Gunneridae</taxon>
        <taxon>Pentapetalae</taxon>
        <taxon>asterids</taxon>
        <taxon>Ericales</taxon>
        <taxon>Theaceae</taxon>
        <taxon>Camellia</taxon>
    </lineage>
</organism>
<comment type="similarity">
    <text evidence="8">Belongs to the cytochrome P450 family.</text>
</comment>
<reference evidence="9 10" key="2">
    <citation type="submission" date="2020-07" db="EMBL/GenBank/DDBJ databases">
        <title>Genome assembly of wild tea tree DASZ reveals pedigree and selection history of tea varieties.</title>
        <authorList>
            <person name="Zhang W."/>
        </authorList>
    </citation>
    <scope>NUCLEOTIDE SEQUENCE [LARGE SCALE GENOMIC DNA]</scope>
    <source>
        <strain evidence="10">cv. G240</strain>
        <tissue evidence="9">Leaf</tissue>
    </source>
</reference>
<keyword evidence="6" id="KW-0472">Membrane</keyword>
<dbReference type="AlphaFoldDB" id="A0A7J7HT23"/>
<evidence type="ECO:0000313" key="10">
    <source>
        <dbReference type="Proteomes" id="UP000593564"/>
    </source>
</evidence>
<dbReference type="PROSITE" id="PS00086">
    <property type="entry name" value="CYTOCHROME_P450"/>
    <property type="match status" value="1"/>
</dbReference>
<dbReference type="InterPro" id="IPR051103">
    <property type="entry name" value="Plant_metabolite_P450s"/>
</dbReference>
<dbReference type="InterPro" id="IPR036396">
    <property type="entry name" value="Cyt_P450_sf"/>
</dbReference>
<keyword evidence="3 7" id="KW-0479">Metal-binding</keyword>
<evidence type="ECO:0008006" key="11">
    <source>
        <dbReference type="Google" id="ProtNLM"/>
    </source>
</evidence>
<feature type="binding site" description="axial binding residue" evidence="7">
    <location>
        <position position="73"/>
    </location>
    <ligand>
        <name>heme</name>
        <dbReference type="ChEBI" id="CHEBI:30413"/>
    </ligand>
    <ligandPart>
        <name>Fe</name>
        <dbReference type="ChEBI" id="CHEBI:18248"/>
    </ligandPart>
</feature>
<evidence type="ECO:0000256" key="4">
    <source>
        <dbReference type="ARBA" id="ARBA00022989"/>
    </source>
</evidence>